<keyword evidence="8 12" id="KW-0406">Ion transport</keyword>
<dbReference type="PANTHER" id="PTHR11690">
    <property type="entry name" value="AMILORIDE-SENSITIVE SODIUM CHANNEL-RELATED"/>
    <property type="match status" value="1"/>
</dbReference>
<dbReference type="GO" id="GO:0005886">
    <property type="term" value="C:plasma membrane"/>
    <property type="evidence" value="ECO:0007669"/>
    <property type="project" value="TreeGrafter"/>
</dbReference>
<keyword evidence="15" id="KW-1185">Reference proteome</keyword>
<keyword evidence="11 12" id="KW-0407">Ion channel</keyword>
<feature type="transmembrane region" description="Helical" evidence="13">
    <location>
        <begin position="200"/>
        <end position="226"/>
    </location>
</feature>
<keyword evidence="7" id="KW-0915">Sodium</keyword>
<evidence type="ECO:0000256" key="9">
    <source>
        <dbReference type="ARBA" id="ARBA00023136"/>
    </source>
</evidence>
<evidence type="ECO:0000256" key="8">
    <source>
        <dbReference type="ARBA" id="ARBA00023065"/>
    </source>
</evidence>
<evidence type="ECO:0000313" key="15">
    <source>
        <dbReference type="Proteomes" id="UP001162162"/>
    </source>
</evidence>
<dbReference type="Proteomes" id="UP001162162">
    <property type="component" value="Unassembled WGS sequence"/>
</dbReference>
<evidence type="ECO:0000256" key="6">
    <source>
        <dbReference type="ARBA" id="ARBA00022989"/>
    </source>
</evidence>
<evidence type="ECO:0000256" key="3">
    <source>
        <dbReference type="ARBA" id="ARBA00022448"/>
    </source>
</evidence>
<evidence type="ECO:0000256" key="1">
    <source>
        <dbReference type="ARBA" id="ARBA00004141"/>
    </source>
</evidence>
<gene>
    <name evidence="14" type="ORF">NQ318_009384</name>
</gene>
<proteinExistence type="inferred from homology"/>
<dbReference type="EMBL" id="JAPWTK010000010">
    <property type="protein sequence ID" value="KAJ8959951.1"/>
    <property type="molecule type" value="Genomic_DNA"/>
</dbReference>
<keyword evidence="3 12" id="KW-0813">Transport</keyword>
<dbReference type="Gene3D" id="1.10.287.770">
    <property type="entry name" value="YojJ-like"/>
    <property type="match status" value="1"/>
</dbReference>
<evidence type="ECO:0000256" key="10">
    <source>
        <dbReference type="ARBA" id="ARBA00023201"/>
    </source>
</evidence>
<protein>
    <recommendedName>
        <fullName evidence="16">Sodium channel protein Nach</fullName>
    </recommendedName>
</protein>
<dbReference type="GO" id="GO:0015280">
    <property type="term" value="F:ligand-gated sodium channel activity"/>
    <property type="evidence" value="ECO:0007669"/>
    <property type="project" value="TreeGrafter"/>
</dbReference>
<dbReference type="InterPro" id="IPR001873">
    <property type="entry name" value="ENaC"/>
</dbReference>
<keyword evidence="4 12" id="KW-0894">Sodium channel</keyword>
<comment type="subcellular location">
    <subcellularLocation>
        <location evidence="1">Membrane</location>
        <topology evidence="1">Multi-pass membrane protein</topology>
    </subcellularLocation>
</comment>
<keyword evidence="5 12" id="KW-0812">Transmembrane</keyword>
<evidence type="ECO:0000256" key="13">
    <source>
        <dbReference type="SAM" id="Phobius"/>
    </source>
</evidence>
<comment type="caution">
    <text evidence="14">The sequence shown here is derived from an EMBL/GenBank/DDBJ whole genome shotgun (WGS) entry which is preliminary data.</text>
</comment>
<dbReference type="AlphaFoldDB" id="A0AAV8Z9H3"/>
<dbReference type="Gene3D" id="1.10.287.820">
    <property type="entry name" value="Acid-sensing ion channel domain"/>
    <property type="match status" value="1"/>
</dbReference>
<evidence type="ECO:0000256" key="2">
    <source>
        <dbReference type="ARBA" id="ARBA00007193"/>
    </source>
</evidence>
<comment type="similarity">
    <text evidence="2 12">Belongs to the amiloride-sensitive sodium channel (TC 1.A.6) family.</text>
</comment>
<keyword evidence="9 13" id="KW-0472">Membrane</keyword>
<evidence type="ECO:0000256" key="11">
    <source>
        <dbReference type="ARBA" id="ARBA00023303"/>
    </source>
</evidence>
<dbReference type="Pfam" id="PF00858">
    <property type="entry name" value="ASC"/>
    <property type="match status" value="1"/>
</dbReference>
<keyword evidence="6 13" id="KW-1133">Transmembrane helix</keyword>
<organism evidence="14 15">
    <name type="scientific">Aromia moschata</name>
    <dbReference type="NCBI Taxonomy" id="1265417"/>
    <lineage>
        <taxon>Eukaryota</taxon>
        <taxon>Metazoa</taxon>
        <taxon>Ecdysozoa</taxon>
        <taxon>Arthropoda</taxon>
        <taxon>Hexapoda</taxon>
        <taxon>Insecta</taxon>
        <taxon>Pterygota</taxon>
        <taxon>Neoptera</taxon>
        <taxon>Endopterygota</taxon>
        <taxon>Coleoptera</taxon>
        <taxon>Polyphaga</taxon>
        <taxon>Cucujiformia</taxon>
        <taxon>Chrysomeloidea</taxon>
        <taxon>Cerambycidae</taxon>
        <taxon>Cerambycinae</taxon>
        <taxon>Callichromatini</taxon>
        <taxon>Aromia</taxon>
    </lineage>
</organism>
<evidence type="ECO:0000256" key="12">
    <source>
        <dbReference type="RuleBase" id="RU000679"/>
    </source>
</evidence>
<name>A0AAV8Z9H3_9CUCU</name>
<evidence type="ECO:0000313" key="14">
    <source>
        <dbReference type="EMBL" id="KAJ8959951.1"/>
    </source>
</evidence>
<evidence type="ECO:0008006" key="16">
    <source>
        <dbReference type="Google" id="ProtNLM"/>
    </source>
</evidence>
<accession>A0AAV8Z9H3</accession>
<evidence type="ECO:0000256" key="4">
    <source>
        <dbReference type="ARBA" id="ARBA00022461"/>
    </source>
</evidence>
<evidence type="ECO:0000256" key="5">
    <source>
        <dbReference type="ARBA" id="ARBA00022692"/>
    </source>
</evidence>
<feature type="non-terminal residue" evidence="14">
    <location>
        <position position="1"/>
    </location>
</feature>
<sequence>IYILNSDETAGIDVRPQHVWDFTVKTISFSVKETYTTLDTKQLSIKQRRCAFADEIKLKVDEVYSYSACTRQCRMDSAQRLCGCIPFFYPEVGSYKHCNLRKLKCIDDHLKEIQSTDKCSCFLGCSNAVYEVEKFDNVLMDDISENATMECQFVSWPMVRYKREVLFGWVDLLGGQGTFVIEGCSQGKQAYPEVVPHQSLAVSFGGIAGLFLGFSLLSGVEILYYFSVRACCMAVRERRELERIHLEEASRPPPEYDLGLVPYFISDPLPGNGIDEVAKHFYHDNLLNSSNVSIRLQNKYLI</sequence>
<reference evidence="14" key="1">
    <citation type="journal article" date="2023" name="Insect Mol. Biol.">
        <title>Genome sequencing provides insights into the evolution of gene families encoding plant cell wall-degrading enzymes in longhorned beetles.</title>
        <authorList>
            <person name="Shin N.R."/>
            <person name="Okamura Y."/>
            <person name="Kirsch R."/>
            <person name="Pauchet Y."/>
        </authorList>
    </citation>
    <scope>NUCLEOTIDE SEQUENCE</scope>
    <source>
        <strain evidence="14">AMC_N1</strain>
    </source>
</reference>
<keyword evidence="10 12" id="KW-0739">Sodium transport</keyword>
<dbReference type="PANTHER" id="PTHR11690:SF247">
    <property type="entry name" value="PICKPOCKET 23, ISOFORM C"/>
    <property type="match status" value="1"/>
</dbReference>
<evidence type="ECO:0000256" key="7">
    <source>
        <dbReference type="ARBA" id="ARBA00023053"/>
    </source>
</evidence>